<dbReference type="InterPro" id="IPR000847">
    <property type="entry name" value="LysR_HTH_N"/>
</dbReference>
<dbReference type="SUPFAM" id="SSF53850">
    <property type="entry name" value="Periplasmic binding protein-like II"/>
    <property type="match status" value="1"/>
</dbReference>
<dbReference type="AlphaFoldDB" id="A0A271KLY7"/>
<dbReference type="EMBL" id="NPKH01000011">
    <property type="protein sequence ID" value="PAP96838.1"/>
    <property type="molecule type" value="Genomic_DNA"/>
</dbReference>
<feature type="domain" description="HTH lysR-type" evidence="5">
    <location>
        <begin position="4"/>
        <end position="61"/>
    </location>
</feature>
<dbReference type="FunFam" id="3.40.190.290:FF:000012">
    <property type="entry name" value="Transcriptional regulator, LysR family"/>
    <property type="match status" value="1"/>
</dbReference>
<reference evidence="6 7" key="1">
    <citation type="submission" date="2017-08" db="EMBL/GenBank/DDBJ databases">
        <title>Mesorhizobium wenxinae sp. nov., a novel rhizobial species isolated from root nodules of chickpea (Cicer arietinum L.).</title>
        <authorList>
            <person name="Zhang J."/>
        </authorList>
    </citation>
    <scope>NUCLEOTIDE SEQUENCE [LARGE SCALE GENOMIC DNA]</scope>
    <source>
        <strain evidence="7">WYCCWR 10019</strain>
    </source>
</reference>
<comment type="caution">
    <text evidence="6">The sequence shown here is derived from an EMBL/GenBank/DDBJ whole genome shotgun (WGS) entry which is preliminary data.</text>
</comment>
<dbReference type="PANTHER" id="PTHR30537">
    <property type="entry name" value="HTH-TYPE TRANSCRIPTIONAL REGULATOR"/>
    <property type="match status" value="1"/>
</dbReference>
<dbReference type="InterPro" id="IPR005119">
    <property type="entry name" value="LysR_subst-bd"/>
</dbReference>
<evidence type="ECO:0000256" key="4">
    <source>
        <dbReference type="ARBA" id="ARBA00023163"/>
    </source>
</evidence>
<organism evidence="6 7">
    <name type="scientific">Mesorhizobium wenxiniae</name>
    <dbReference type="NCBI Taxonomy" id="2014805"/>
    <lineage>
        <taxon>Bacteria</taxon>
        <taxon>Pseudomonadati</taxon>
        <taxon>Pseudomonadota</taxon>
        <taxon>Alphaproteobacteria</taxon>
        <taxon>Hyphomicrobiales</taxon>
        <taxon>Phyllobacteriaceae</taxon>
        <taxon>Mesorhizobium</taxon>
    </lineage>
</organism>
<dbReference type="GO" id="GO:0003700">
    <property type="term" value="F:DNA-binding transcription factor activity"/>
    <property type="evidence" value="ECO:0007669"/>
    <property type="project" value="InterPro"/>
</dbReference>
<evidence type="ECO:0000313" key="6">
    <source>
        <dbReference type="EMBL" id="PAP96838.1"/>
    </source>
</evidence>
<dbReference type="InterPro" id="IPR036388">
    <property type="entry name" value="WH-like_DNA-bd_sf"/>
</dbReference>
<dbReference type="CDD" id="cd08474">
    <property type="entry name" value="PBP2_CrgA_like_5"/>
    <property type="match status" value="1"/>
</dbReference>
<dbReference type="PANTHER" id="PTHR30537:SF1">
    <property type="entry name" value="HTH-TYPE TRANSCRIPTIONAL REGULATOR PGRR"/>
    <property type="match status" value="1"/>
</dbReference>
<name>A0A271KLY7_9HYPH</name>
<accession>A0A271KLY7</accession>
<dbReference type="InterPro" id="IPR058163">
    <property type="entry name" value="LysR-type_TF_proteobact-type"/>
</dbReference>
<keyword evidence="7" id="KW-1185">Reference proteome</keyword>
<dbReference type="GO" id="GO:0006351">
    <property type="term" value="P:DNA-templated transcription"/>
    <property type="evidence" value="ECO:0007669"/>
    <property type="project" value="TreeGrafter"/>
</dbReference>
<evidence type="ECO:0000313" key="7">
    <source>
        <dbReference type="Proteomes" id="UP000215931"/>
    </source>
</evidence>
<comment type="similarity">
    <text evidence="1">Belongs to the LysR transcriptional regulatory family.</text>
</comment>
<keyword evidence="3" id="KW-0238">DNA-binding</keyword>
<dbReference type="Proteomes" id="UP000215931">
    <property type="component" value="Unassembled WGS sequence"/>
</dbReference>
<dbReference type="Pfam" id="PF03466">
    <property type="entry name" value="LysR_substrate"/>
    <property type="match status" value="1"/>
</dbReference>
<dbReference type="PROSITE" id="PS50931">
    <property type="entry name" value="HTH_LYSR"/>
    <property type="match status" value="1"/>
</dbReference>
<dbReference type="FunFam" id="1.10.10.10:FF:000001">
    <property type="entry name" value="LysR family transcriptional regulator"/>
    <property type="match status" value="1"/>
</dbReference>
<dbReference type="OrthoDB" id="9813056at2"/>
<dbReference type="GO" id="GO:0043565">
    <property type="term" value="F:sequence-specific DNA binding"/>
    <property type="evidence" value="ECO:0007669"/>
    <property type="project" value="TreeGrafter"/>
</dbReference>
<proteinExistence type="inferred from homology"/>
<dbReference type="Gene3D" id="3.40.190.290">
    <property type="match status" value="1"/>
</dbReference>
<keyword evidence="4" id="KW-0804">Transcription</keyword>
<dbReference type="SUPFAM" id="SSF46785">
    <property type="entry name" value="Winged helix' DNA-binding domain"/>
    <property type="match status" value="1"/>
</dbReference>
<dbReference type="InterPro" id="IPR036390">
    <property type="entry name" value="WH_DNA-bd_sf"/>
</dbReference>
<evidence type="ECO:0000256" key="2">
    <source>
        <dbReference type="ARBA" id="ARBA00023015"/>
    </source>
</evidence>
<keyword evidence="2" id="KW-0805">Transcription regulation</keyword>
<evidence type="ECO:0000259" key="5">
    <source>
        <dbReference type="PROSITE" id="PS50931"/>
    </source>
</evidence>
<gene>
    <name evidence="6" type="ORF">CIT31_03825</name>
</gene>
<evidence type="ECO:0000256" key="1">
    <source>
        <dbReference type="ARBA" id="ARBA00009437"/>
    </source>
</evidence>
<dbReference type="PRINTS" id="PR00039">
    <property type="entry name" value="HTHLYSR"/>
</dbReference>
<sequence length="298" mass="33747">MTRQNVNDLLAFLAVAREGSFTKAAARFGISQSALSHTIRQLEARLGIRLLTRTTRAVAPTEAGERLLERIGPHFDQIEVEIDALNELREKPAGTVRIVAPDYAISHVLWPKLKRFAPKYPDIKIELLLDNGLSDIVTERYDAGVRMGDQLAKDMISARVGPDFRFAVVGTKSYFSDHSVPEKPQDLMQHDCINYRFPSSGALYVWEFEDQDGREIKVHVDGQLVFNNIFHVLDAALAGRGLAYVPEEIALPHIEKGRLQRGLEGWSPYWDGYYLYYPSRRQSSPAFVALVEALRHRE</sequence>
<evidence type="ECO:0000256" key="3">
    <source>
        <dbReference type="ARBA" id="ARBA00023125"/>
    </source>
</evidence>
<dbReference type="Pfam" id="PF00126">
    <property type="entry name" value="HTH_1"/>
    <property type="match status" value="1"/>
</dbReference>
<protein>
    <submittedName>
        <fullName evidence="6">LysR family transcriptional regulator</fullName>
    </submittedName>
</protein>
<dbReference type="RefSeq" id="WP_095517497.1">
    <property type="nucleotide sequence ID" value="NZ_NPKH01000011.1"/>
</dbReference>
<dbReference type="Gene3D" id="1.10.10.10">
    <property type="entry name" value="Winged helix-like DNA-binding domain superfamily/Winged helix DNA-binding domain"/>
    <property type="match status" value="1"/>
</dbReference>